<evidence type="ECO:0000259" key="3">
    <source>
        <dbReference type="PROSITE" id="PS50110"/>
    </source>
</evidence>
<organism evidence="4 5">
    <name type="scientific">Sphingomonas oleivorans</name>
    <dbReference type="NCBI Taxonomy" id="1735121"/>
    <lineage>
        <taxon>Bacteria</taxon>
        <taxon>Pseudomonadati</taxon>
        <taxon>Pseudomonadota</taxon>
        <taxon>Alphaproteobacteria</taxon>
        <taxon>Sphingomonadales</taxon>
        <taxon>Sphingomonadaceae</taxon>
        <taxon>Sphingomonas</taxon>
    </lineage>
</organism>
<dbReference type="PANTHER" id="PTHR44591:SF24">
    <property type="entry name" value="PROTEIN-GLUTAMATE METHYLESTERASE_PROTEIN-GLUTAMINE GLUTAMINASE 1"/>
    <property type="match status" value="1"/>
</dbReference>
<dbReference type="EMBL" id="NWBU01000007">
    <property type="protein sequence ID" value="PTQ11695.1"/>
    <property type="molecule type" value="Genomic_DNA"/>
</dbReference>
<dbReference type="Proteomes" id="UP000244162">
    <property type="component" value="Unassembled WGS sequence"/>
</dbReference>
<feature type="domain" description="Response regulatory" evidence="3">
    <location>
        <begin position="6"/>
        <end position="116"/>
    </location>
</feature>
<dbReference type="Pfam" id="PF00072">
    <property type="entry name" value="Response_reg"/>
    <property type="match status" value="1"/>
</dbReference>
<keyword evidence="5" id="KW-1185">Reference proteome</keyword>
<evidence type="ECO:0000313" key="4">
    <source>
        <dbReference type="EMBL" id="PTQ11695.1"/>
    </source>
</evidence>
<accession>A0A2T5FYU6</accession>
<name>A0A2T5FYU6_9SPHN</name>
<dbReference type="Gene3D" id="3.40.50.2300">
    <property type="match status" value="1"/>
</dbReference>
<comment type="caution">
    <text evidence="4">The sequence shown here is derived from an EMBL/GenBank/DDBJ whole genome shotgun (WGS) entry which is preliminary data.</text>
</comment>
<keyword evidence="1 2" id="KW-0597">Phosphoprotein</keyword>
<evidence type="ECO:0000256" key="1">
    <source>
        <dbReference type="ARBA" id="ARBA00022553"/>
    </source>
</evidence>
<evidence type="ECO:0000256" key="2">
    <source>
        <dbReference type="PROSITE-ProRule" id="PRU00169"/>
    </source>
</evidence>
<dbReference type="AlphaFoldDB" id="A0A2T5FYU6"/>
<gene>
    <name evidence="4" type="ORF">CLG96_09240</name>
</gene>
<dbReference type="InterPro" id="IPR011006">
    <property type="entry name" value="CheY-like_superfamily"/>
</dbReference>
<reference evidence="4 5" key="1">
    <citation type="submission" date="2017-09" db="EMBL/GenBank/DDBJ databases">
        <title>Sphingomonas panjinensis sp.nov., isolated from oil-contaminated soil.</title>
        <authorList>
            <person name="Wang L."/>
            <person name="Chen L."/>
        </authorList>
    </citation>
    <scope>NUCLEOTIDE SEQUENCE [LARGE SCALE GENOMIC DNA]</scope>
    <source>
        <strain evidence="4 5">FW-11</strain>
    </source>
</reference>
<dbReference type="OrthoDB" id="582170at2"/>
<sequence>MTAPLSVLIIEDEPLVAMMLEDFVEALGHRVAGSADCIGEALGRVEAGGFDIAILDVNLRDGVSWPVADALADRGFAFVLATGGHLDPPPARHAGAALLSKPFTLNGVRTALEGAASA</sequence>
<feature type="modified residue" description="4-aspartylphosphate" evidence="2">
    <location>
        <position position="56"/>
    </location>
</feature>
<dbReference type="InterPro" id="IPR001789">
    <property type="entry name" value="Sig_transdc_resp-reg_receiver"/>
</dbReference>
<dbReference type="PANTHER" id="PTHR44591">
    <property type="entry name" value="STRESS RESPONSE REGULATOR PROTEIN 1"/>
    <property type="match status" value="1"/>
</dbReference>
<dbReference type="SUPFAM" id="SSF52172">
    <property type="entry name" value="CheY-like"/>
    <property type="match status" value="1"/>
</dbReference>
<protein>
    <submittedName>
        <fullName evidence="4">Transcriptional regulator</fullName>
    </submittedName>
</protein>
<dbReference type="SMART" id="SM00448">
    <property type="entry name" value="REC"/>
    <property type="match status" value="1"/>
</dbReference>
<dbReference type="RefSeq" id="WP_107967688.1">
    <property type="nucleotide sequence ID" value="NZ_NWBU01000007.1"/>
</dbReference>
<dbReference type="PROSITE" id="PS50110">
    <property type="entry name" value="RESPONSE_REGULATORY"/>
    <property type="match status" value="1"/>
</dbReference>
<dbReference type="GO" id="GO:0000160">
    <property type="term" value="P:phosphorelay signal transduction system"/>
    <property type="evidence" value="ECO:0007669"/>
    <property type="project" value="InterPro"/>
</dbReference>
<evidence type="ECO:0000313" key="5">
    <source>
        <dbReference type="Proteomes" id="UP000244162"/>
    </source>
</evidence>
<dbReference type="InterPro" id="IPR050595">
    <property type="entry name" value="Bact_response_regulator"/>
</dbReference>
<proteinExistence type="predicted"/>